<evidence type="ECO:0000256" key="2">
    <source>
        <dbReference type="ARBA" id="ARBA00022617"/>
    </source>
</evidence>
<feature type="binding site" description="axial binding residue" evidence="7">
    <location>
        <position position="89"/>
    </location>
    <ligand>
        <name>heme c</name>
        <dbReference type="ChEBI" id="CHEBI:61717"/>
    </ligand>
    <ligandPart>
        <name>Fe</name>
        <dbReference type="ChEBI" id="CHEBI:18248"/>
    </ligandPart>
</feature>
<evidence type="ECO:0000256" key="9">
    <source>
        <dbReference type="SAM" id="SignalP"/>
    </source>
</evidence>
<keyword evidence="2 6" id="KW-0349">Heme</keyword>
<organism evidence="11 12">
    <name type="scientific">Thermoflavimicrobium daqui</name>
    <dbReference type="NCBI Taxonomy" id="2137476"/>
    <lineage>
        <taxon>Bacteria</taxon>
        <taxon>Bacillati</taxon>
        <taxon>Bacillota</taxon>
        <taxon>Bacilli</taxon>
        <taxon>Bacillales</taxon>
        <taxon>Thermoactinomycetaceae</taxon>
        <taxon>Thermoflavimicrobium</taxon>
    </lineage>
</organism>
<feature type="binding site" description="covalent" evidence="6">
    <location>
        <position position="50"/>
    </location>
    <ligand>
        <name>heme c</name>
        <dbReference type="ChEBI" id="CHEBI:61717"/>
    </ligand>
</feature>
<comment type="caution">
    <text evidence="11">The sequence shown here is derived from an EMBL/GenBank/DDBJ whole genome shotgun (WGS) entry which is preliminary data.</text>
</comment>
<sequence length="111" mass="11909">MLKSKKLFLIVAMSTVLLAACGSNQSAKTDQPGQAQEASLAPEEIYANNCSSCHGGNLEGRIGPNLEKIGGKMSKDQISKIIKDGKGSMPSQMQLSDQAREKLSNWLAEKK</sequence>
<dbReference type="EMBL" id="QJKK01000004">
    <property type="protein sequence ID" value="RAL24535.1"/>
    <property type="molecule type" value="Genomic_DNA"/>
</dbReference>
<evidence type="ECO:0000313" key="11">
    <source>
        <dbReference type="EMBL" id="RAL24535.1"/>
    </source>
</evidence>
<dbReference type="Proteomes" id="UP000251213">
    <property type="component" value="Unassembled WGS sequence"/>
</dbReference>
<dbReference type="PANTHER" id="PTHR37823:SF4">
    <property type="entry name" value="MENAQUINOL-CYTOCHROME C REDUCTASE CYTOCHROME B_C SUBUNIT"/>
    <property type="match status" value="1"/>
</dbReference>
<dbReference type="InterPro" id="IPR051811">
    <property type="entry name" value="Cytochrome_c550/c551-like"/>
</dbReference>
<evidence type="ECO:0000256" key="3">
    <source>
        <dbReference type="ARBA" id="ARBA00022723"/>
    </source>
</evidence>
<protein>
    <submittedName>
        <fullName evidence="11">Cytochrome C551</fullName>
    </submittedName>
</protein>
<dbReference type="PIRSF" id="PIRSF000025">
    <property type="entry name" value="Cytc_Bsub_c550"/>
    <property type="match status" value="1"/>
</dbReference>
<dbReference type="GO" id="GO:0016020">
    <property type="term" value="C:membrane"/>
    <property type="evidence" value="ECO:0007669"/>
    <property type="project" value="InterPro"/>
</dbReference>
<feature type="binding site" description="axial binding residue" evidence="7">
    <location>
        <position position="54"/>
    </location>
    <ligand>
        <name>heme c</name>
        <dbReference type="ChEBI" id="CHEBI:61717"/>
    </ligand>
    <ligandPart>
        <name>Fe</name>
        <dbReference type="ChEBI" id="CHEBI:18248"/>
    </ligandPart>
</feature>
<proteinExistence type="predicted"/>
<keyword evidence="3 7" id="KW-0479">Metal-binding</keyword>
<dbReference type="PANTHER" id="PTHR37823">
    <property type="entry name" value="CYTOCHROME C-553-LIKE"/>
    <property type="match status" value="1"/>
</dbReference>
<evidence type="ECO:0000256" key="7">
    <source>
        <dbReference type="PIRSR" id="PIRSR000025-2"/>
    </source>
</evidence>
<dbReference type="GO" id="GO:0009055">
    <property type="term" value="F:electron transfer activity"/>
    <property type="evidence" value="ECO:0007669"/>
    <property type="project" value="InterPro"/>
</dbReference>
<dbReference type="PROSITE" id="PS51257">
    <property type="entry name" value="PROKAR_LIPOPROTEIN"/>
    <property type="match status" value="1"/>
</dbReference>
<reference evidence="11 12" key="1">
    <citation type="submission" date="2018-06" db="EMBL/GenBank/DDBJ databases">
        <title>Thermoflavimicrobium daqus sp. nov., a thermophilic microbe isolated from Moutai-flavour Daqu.</title>
        <authorList>
            <person name="Wang X."/>
            <person name="Zhou H."/>
        </authorList>
    </citation>
    <scope>NUCLEOTIDE SEQUENCE [LARGE SCALE GENOMIC DNA]</scope>
    <source>
        <strain evidence="11 12">FBKL4.011</strain>
    </source>
</reference>
<accession>A0A364K590</accession>
<dbReference type="InterPro" id="IPR036909">
    <property type="entry name" value="Cyt_c-like_dom_sf"/>
</dbReference>
<comment type="PTM">
    <text evidence="6">Binds 1 heme c group covalently per subunit.</text>
</comment>
<dbReference type="OrthoDB" id="7933886at2"/>
<reference evidence="11 12" key="2">
    <citation type="submission" date="2018-06" db="EMBL/GenBank/DDBJ databases">
        <authorList>
            <person name="Zhirakovskaya E."/>
        </authorList>
    </citation>
    <scope>NUCLEOTIDE SEQUENCE [LARGE SCALE GENOMIC DNA]</scope>
    <source>
        <strain evidence="11 12">FBKL4.011</strain>
    </source>
</reference>
<gene>
    <name evidence="11" type="ORF">DL897_09505</name>
</gene>
<dbReference type="GO" id="GO:0005506">
    <property type="term" value="F:iron ion binding"/>
    <property type="evidence" value="ECO:0007669"/>
    <property type="project" value="InterPro"/>
</dbReference>
<evidence type="ECO:0000256" key="6">
    <source>
        <dbReference type="PIRSR" id="PIRSR000025-1"/>
    </source>
</evidence>
<keyword evidence="12" id="KW-1185">Reference proteome</keyword>
<feature type="domain" description="Cytochrome c" evidence="10">
    <location>
        <begin position="37"/>
        <end position="111"/>
    </location>
</feature>
<feature type="chain" id="PRO_5038883960" evidence="9">
    <location>
        <begin position="20"/>
        <end position="111"/>
    </location>
</feature>
<dbReference type="PROSITE" id="PS51007">
    <property type="entry name" value="CYTC"/>
    <property type="match status" value="1"/>
</dbReference>
<evidence type="ECO:0000256" key="1">
    <source>
        <dbReference type="ARBA" id="ARBA00022448"/>
    </source>
</evidence>
<feature type="region of interest" description="Disordered" evidence="8">
    <location>
        <begin position="84"/>
        <end position="111"/>
    </location>
</feature>
<evidence type="ECO:0000256" key="8">
    <source>
        <dbReference type="SAM" id="MobiDB-lite"/>
    </source>
</evidence>
<dbReference type="SUPFAM" id="SSF46626">
    <property type="entry name" value="Cytochrome c"/>
    <property type="match status" value="1"/>
</dbReference>
<feature type="binding site" description="covalent" evidence="6">
    <location>
        <position position="53"/>
    </location>
    <ligand>
        <name>heme c</name>
        <dbReference type="ChEBI" id="CHEBI:61717"/>
    </ligand>
</feature>
<evidence type="ECO:0000256" key="5">
    <source>
        <dbReference type="ARBA" id="ARBA00023004"/>
    </source>
</evidence>
<dbReference type="InterPro" id="IPR009056">
    <property type="entry name" value="Cyt_c-like_dom"/>
</dbReference>
<dbReference type="InterPro" id="IPR012218">
    <property type="entry name" value="Cyt_c_BACSU-c550-type"/>
</dbReference>
<dbReference type="Pfam" id="PF13442">
    <property type="entry name" value="Cytochrome_CBB3"/>
    <property type="match status" value="1"/>
</dbReference>
<name>A0A364K590_9BACL</name>
<evidence type="ECO:0000313" key="12">
    <source>
        <dbReference type="Proteomes" id="UP000251213"/>
    </source>
</evidence>
<feature type="compositionally biased region" description="Basic and acidic residues" evidence="8">
    <location>
        <begin position="98"/>
        <end position="111"/>
    </location>
</feature>
<dbReference type="GO" id="GO:0020037">
    <property type="term" value="F:heme binding"/>
    <property type="evidence" value="ECO:0007669"/>
    <property type="project" value="InterPro"/>
</dbReference>
<feature type="signal peptide" evidence="9">
    <location>
        <begin position="1"/>
        <end position="19"/>
    </location>
</feature>
<evidence type="ECO:0000259" key="10">
    <source>
        <dbReference type="PROSITE" id="PS51007"/>
    </source>
</evidence>
<keyword evidence="4" id="KW-0249">Electron transport</keyword>
<dbReference type="AlphaFoldDB" id="A0A364K590"/>
<dbReference type="Gene3D" id="1.10.760.10">
    <property type="entry name" value="Cytochrome c-like domain"/>
    <property type="match status" value="1"/>
</dbReference>
<keyword evidence="9" id="KW-0732">Signal</keyword>
<dbReference type="RefSeq" id="WP_113658906.1">
    <property type="nucleotide sequence ID" value="NZ_KZ845666.1"/>
</dbReference>
<evidence type="ECO:0000256" key="4">
    <source>
        <dbReference type="ARBA" id="ARBA00022982"/>
    </source>
</evidence>
<keyword evidence="5 7" id="KW-0408">Iron</keyword>
<keyword evidence="1" id="KW-0813">Transport</keyword>